<organism evidence="2 3">
    <name type="scientific">Pyxidicoccus fallax</name>
    <dbReference type="NCBI Taxonomy" id="394095"/>
    <lineage>
        <taxon>Bacteria</taxon>
        <taxon>Pseudomonadati</taxon>
        <taxon>Myxococcota</taxon>
        <taxon>Myxococcia</taxon>
        <taxon>Myxococcales</taxon>
        <taxon>Cystobacterineae</taxon>
        <taxon>Myxococcaceae</taxon>
        <taxon>Pyxidicoccus</taxon>
    </lineage>
</organism>
<accession>A0A848LEV1</accession>
<evidence type="ECO:0000313" key="3">
    <source>
        <dbReference type="Proteomes" id="UP000518300"/>
    </source>
</evidence>
<dbReference type="RefSeq" id="WP_169344707.1">
    <property type="nucleotide sequence ID" value="NZ_JABBJJ010000039.1"/>
</dbReference>
<gene>
    <name evidence="2" type="ORF">HG543_11185</name>
</gene>
<evidence type="ECO:0000313" key="2">
    <source>
        <dbReference type="EMBL" id="NMO15413.1"/>
    </source>
</evidence>
<protein>
    <submittedName>
        <fullName evidence="2">Uncharacterized protein</fullName>
    </submittedName>
</protein>
<keyword evidence="3" id="KW-1185">Reference proteome</keyword>
<dbReference type="EMBL" id="JABBJJ010000039">
    <property type="protein sequence ID" value="NMO15413.1"/>
    <property type="molecule type" value="Genomic_DNA"/>
</dbReference>
<keyword evidence="1" id="KW-0812">Transmembrane</keyword>
<keyword evidence="1" id="KW-0472">Membrane</keyword>
<comment type="caution">
    <text evidence="2">The sequence shown here is derived from an EMBL/GenBank/DDBJ whole genome shotgun (WGS) entry which is preliminary data.</text>
</comment>
<sequence>MPLSPSTLASALEQQWLATEGGSLPDSAMQSGDRFAGAVASWFGMAMAAGFPCSTASVRRSQLMSAAAAALQARNAQVAGQQLGLAVASYMAGQLFGAGVASFPVAASVMSMEFGAVFADLDLPVSARAQRMAAACMTAAVSTMVVFPPPMPPAPVS</sequence>
<reference evidence="2 3" key="1">
    <citation type="submission" date="2020-04" db="EMBL/GenBank/DDBJ databases">
        <title>Draft genome of Pyxidicoccus fallax type strain.</title>
        <authorList>
            <person name="Whitworth D.E."/>
        </authorList>
    </citation>
    <scope>NUCLEOTIDE SEQUENCE [LARGE SCALE GENOMIC DNA]</scope>
    <source>
        <strain evidence="2 3">DSM 14698</strain>
    </source>
</reference>
<proteinExistence type="predicted"/>
<feature type="transmembrane region" description="Helical" evidence="1">
    <location>
        <begin position="35"/>
        <end position="54"/>
    </location>
</feature>
<evidence type="ECO:0000256" key="1">
    <source>
        <dbReference type="SAM" id="Phobius"/>
    </source>
</evidence>
<keyword evidence="1" id="KW-1133">Transmembrane helix</keyword>
<dbReference type="Proteomes" id="UP000518300">
    <property type="component" value="Unassembled WGS sequence"/>
</dbReference>
<name>A0A848LEV1_9BACT</name>
<dbReference type="AlphaFoldDB" id="A0A848LEV1"/>